<accession>A0A085LKK2</accession>
<dbReference type="EMBL" id="KL363476">
    <property type="protein sequence ID" value="KFD45498.1"/>
    <property type="molecule type" value="Genomic_DNA"/>
</dbReference>
<dbReference type="GO" id="GO:0003723">
    <property type="term" value="F:RNA binding"/>
    <property type="evidence" value="ECO:0007669"/>
    <property type="project" value="UniProtKB-UniRule"/>
</dbReference>
<feature type="region of interest" description="Disordered" evidence="2">
    <location>
        <begin position="256"/>
        <end position="313"/>
    </location>
</feature>
<evidence type="ECO:0000259" key="3">
    <source>
        <dbReference type="SMART" id="SM00322"/>
    </source>
</evidence>
<dbReference type="PROSITE" id="PS50084">
    <property type="entry name" value="KH_TYPE_1"/>
    <property type="match status" value="2"/>
</dbReference>
<evidence type="ECO:0000256" key="1">
    <source>
        <dbReference type="PROSITE-ProRule" id="PRU00117"/>
    </source>
</evidence>
<dbReference type="InterPro" id="IPR036612">
    <property type="entry name" value="KH_dom_type_1_sf"/>
</dbReference>
<evidence type="ECO:0000313" key="5">
    <source>
        <dbReference type="Proteomes" id="UP000030764"/>
    </source>
</evidence>
<dbReference type="PANTHER" id="PTHR20849">
    <property type="entry name" value="EUKARYOTIC TRANSLATION INITIATION FACTOR 4E-BINDING PROTEIN MEXTLI"/>
    <property type="match status" value="1"/>
</dbReference>
<dbReference type="Pfam" id="PF00013">
    <property type="entry name" value="KH_1"/>
    <property type="match status" value="1"/>
</dbReference>
<keyword evidence="1" id="KW-0694">RNA-binding</keyword>
<feature type="domain" description="K Homology" evidence="3">
    <location>
        <begin position="418"/>
        <end position="504"/>
    </location>
</feature>
<dbReference type="PANTHER" id="PTHR20849:SF2">
    <property type="entry name" value="EUKARYOTIC TRANSLATION INITIATION FACTOR 4E-BINDING PROTEIN MEXTLI"/>
    <property type="match status" value="1"/>
</dbReference>
<gene>
    <name evidence="4" type="ORF">M513_13621</name>
</gene>
<dbReference type="InterPro" id="IPR004088">
    <property type="entry name" value="KH_dom_type_1"/>
</dbReference>
<evidence type="ECO:0000256" key="2">
    <source>
        <dbReference type="SAM" id="MobiDB-lite"/>
    </source>
</evidence>
<dbReference type="InterPro" id="IPR004087">
    <property type="entry name" value="KH_dom"/>
</dbReference>
<feature type="domain" description="K Homology" evidence="3">
    <location>
        <begin position="600"/>
        <end position="671"/>
    </location>
</feature>
<dbReference type="InterPro" id="IPR040160">
    <property type="entry name" value="Mxt"/>
</dbReference>
<keyword evidence="5" id="KW-1185">Reference proteome</keyword>
<dbReference type="GO" id="GO:0008190">
    <property type="term" value="F:eukaryotic initiation factor 4E binding"/>
    <property type="evidence" value="ECO:0007669"/>
    <property type="project" value="InterPro"/>
</dbReference>
<proteinExistence type="predicted"/>
<dbReference type="AlphaFoldDB" id="A0A085LKK2"/>
<dbReference type="GO" id="GO:0003743">
    <property type="term" value="F:translation initiation factor activity"/>
    <property type="evidence" value="ECO:0007669"/>
    <property type="project" value="TreeGrafter"/>
</dbReference>
<protein>
    <recommendedName>
        <fullName evidence="3">K Homology domain-containing protein</fullName>
    </recommendedName>
</protein>
<dbReference type="CDD" id="cd00105">
    <property type="entry name" value="KH-I"/>
    <property type="match status" value="1"/>
</dbReference>
<dbReference type="Proteomes" id="UP000030764">
    <property type="component" value="Unassembled WGS sequence"/>
</dbReference>
<organism evidence="4 5">
    <name type="scientific">Trichuris suis</name>
    <name type="common">pig whipworm</name>
    <dbReference type="NCBI Taxonomy" id="68888"/>
    <lineage>
        <taxon>Eukaryota</taxon>
        <taxon>Metazoa</taxon>
        <taxon>Ecdysozoa</taxon>
        <taxon>Nematoda</taxon>
        <taxon>Enoplea</taxon>
        <taxon>Dorylaimia</taxon>
        <taxon>Trichinellida</taxon>
        <taxon>Trichuridae</taxon>
        <taxon>Trichuris</taxon>
    </lineage>
</organism>
<feature type="region of interest" description="Disordered" evidence="2">
    <location>
        <begin position="518"/>
        <end position="540"/>
    </location>
</feature>
<evidence type="ECO:0000313" key="4">
    <source>
        <dbReference type="EMBL" id="KFD45498.1"/>
    </source>
</evidence>
<dbReference type="GO" id="GO:1901190">
    <property type="term" value="P:regulation of formation of translation initiation ternary complex"/>
    <property type="evidence" value="ECO:0007669"/>
    <property type="project" value="TreeGrafter"/>
</dbReference>
<dbReference type="SUPFAM" id="SSF54791">
    <property type="entry name" value="Eukaryotic type KH-domain (KH-domain type I)"/>
    <property type="match status" value="2"/>
</dbReference>
<reference evidence="4 5" key="1">
    <citation type="journal article" date="2014" name="Nat. Genet.">
        <title>Genome and transcriptome of the porcine whipworm Trichuris suis.</title>
        <authorList>
            <person name="Jex A.R."/>
            <person name="Nejsum P."/>
            <person name="Schwarz E.M."/>
            <person name="Hu L."/>
            <person name="Young N.D."/>
            <person name="Hall R.S."/>
            <person name="Korhonen P.K."/>
            <person name="Liao S."/>
            <person name="Thamsborg S."/>
            <person name="Xia J."/>
            <person name="Xu P."/>
            <person name="Wang S."/>
            <person name="Scheerlinck J.P."/>
            <person name="Hofmann A."/>
            <person name="Sternberg P.W."/>
            <person name="Wang J."/>
            <person name="Gasser R.B."/>
        </authorList>
    </citation>
    <scope>NUCLEOTIDE SEQUENCE [LARGE SCALE GENOMIC DNA]</scope>
    <source>
        <strain evidence="4">DCEP-RM93M</strain>
    </source>
</reference>
<dbReference type="Gene3D" id="3.30.1370.10">
    <property type="entry name" value="K Homology domain, type 1"/>
    <property type="match status" value="1"/>
</dbReference>
<dbReference type="GO" id="GO:0045727">
    <property type="term" value="P:positive regulation of translation"/>
    <property type="evidence" value="ECO:0007669"/>
    <property type="project" value="InterPro"/>
</dbReference>
<dbReference type="GO" id="GO:0005737">
    <property type="term" value="C:cytoplasm"/>
    <property type="evidence" value="ECO:0007669"/>
    <property type="project" value="TreeGrafter"/>
</dbReference>
<feature type="compositionally biased region" description="Polar residues" evidence="2">
    <location>
        <begin position="256"/>
        <end position="304"/>
    </location>
</feature>
<feature type="compositionally biased region" description="Basic and acidic residues" evidence="2">
    <location>
        <begin position="523"/>
        <end position="540"/>
    </location>
</feature>
<name>A0A085LKK2_9BILA</name>
<dbReference type="GO" id="GO:0034518">
    <property type="term" value="C:RNA cap binding complex"/>
    <property type="evidence" value="ECO:0007669"/>
    <property type="project" value="TreeGrafter"/>
</dbReference>
<dbReference type="SMART" id="SM00322">
    <property type="entry name" value="KH"/>
    <property type="match status" value="2"/>
</dbReference>
<sequence>MIFAEDRLQIEQVDHLIDKVSSFDSSQSPNQVRKDCVALLVCKVNHLSDQIIFLPEGRRTKLIKVSSFDSSQSPNQVRKDCVALLVCKVNHLSDQIIFLPEGRRTKLIKVSSFDSSQSPNQVRKDCVALLVCKVNHLSDQIIFLPEGRRTKLIKVSSFDSSQSPNQVRKDCVALLVCKVNHLSDQIIFLPEGRRTKLIKCLQETMKKHGQCFDEKIHRMTMKIIEDDSIRLKASNISSNAAESSNTLALEQIATLETSKDPSPNEQTNHLETFSQEKQSCSKKTTCENNESSQAPCTLTSSSQTGEKDVQKSYPQEKCTNVEQHVQNEAKSTSGGNCEKESCRKLMSIGQVKKYIEPVTRRKRCSELISAPERQQTSSSKQVLQLLSDAENFKGVKAETFHIFAPEHIMFFEEESCGRFIKKTMAIPKKYFGRIIGIKGTTVQILEVLTNTVISIKQPPMSNYWRYLVAAGRCHFEVNNLISLIHFLLKYNVDFDIKTISSICLKLTWLEIDRNNSSHVPSGIKDKQDRSKRKTYETDSEREDLATASVCHSMEEENGSCRNKTPNLSISSSREIGNICSCKANKQKNSGRTRHSSTNCAFLTDCIQVKNSHVGRIMGTKGSIIAIIEHFSNTVISFKDMSEVEGNRMVCIKGQRQKDIECAKEFIHLIIFHSIRFGLITDQLVSQAVNATEKQMRSEQGVYEISFRDGCRIPDREWVPNGIKQLVRTVLSKEEPGEWNCANCVQFRMPCAKVQIQKGSKGILRKNEPNQWDRNTIGSSANIGQQKKDFAQSWDHNNNNQVTTINLE</sequence>